<dbReference type="AlphaFoldDB" id="A0AAW2PD74"/>
<gene>
    <name evidence="11" type="ORF">Sangu_0990700</name>
</gene>
<accession>A0AAW2PD74</accession>
<dbReference type="Pfam" id="PF03405">
    <property type="entry name" value="FA_desaturase_2"/>
    <property type="match status" value="1"/>
</dbReference>
<evidence type="ECO:0000256" key="6">
    <source>
        <dbReference type="ARBA" id="ARBA00022946"/>
    </source>
</evidence>
<dbReference type="GO" id="GO:0006633">
    <property type="term" value="P:fatty acid biosynthetic process"/>
    <property type="evidence" value="ECO:0007669"/>
    <property type="project" value="UniProtKB-KW"/>
</dbReference>
<dbReference type="EMBL" id="JACGWK010000005">
    <property type="protein sequence ID" value="KAL0354094.1"/>
    <property type="molecule type" value="Genomic_DNA"/>
</dbReference>
<dbReference type="PANTHER" id="PTHR31155:SF31">
    <property type="entry name" value="STEAROYL-[ACYL-CARRIER-PROTEIN] 9-DESATURASE 6, CHLOROPLASTIC"/>
    <property type="match status" value="1"/>
</dbReference>
<dbReference type="SUPFAM" id="SSF47240">
    <property type="entry name" value="Ferritin-like"/>
    <property type="match status" value="1"/>
</dbReference>
<keyword evidence="6" id="KW-0809">Transit peptide</keyword>
<evidence type="ECO:0000256" key="3">
    <source>
        <dbReference type="ARBA" id="ARBA00022516"/>
    </source>
</evidence>
<comment type="cofactor">
    <cofactor evidence="1">
        <name>Fe(2+)</name>
        <dbReference type="ChEBI" id="CHEBI:29033"/>
    </cofactor>
</comment>
<keyword evidence="5" id="KW-0276">Fatty acid metabolism</keyword>
<keyword evidence="4" id="KW-0479">Metal-binding</keyword>
<evidence type="ECO:0000256" key="4">
    <source>
        <dbReference type="ARBA" id="ARBA00022723"/>
    </source>
</evidence>
<keyword evidence="3" id="KW-0444">Lipid biosynthesis</keyword>
<keyword evidence="10" id="KW-0275">Fatty acid biosynthesis</keyword>
<dbReference type="PANTHER" id="PTHR31155">
    <property type="entry name" value="ACYL- ACYL-CARRIER-PROTEIN DESATURASE-RELATED"/>
    <property type="match status" value="1"/>
</dbReference>
<protein>
    <submittedName>
        <fullName evidence="11">Stearoyl-[acyl-carrier-protein] 9-desaturase 6, chloroplastic</fullName>
    </submittedName>
</protein>
<dbReference type="GO" id="GO:0046872">
    <property type="term" value="F:metal ion binding"/>
    <property type="evidence" value="ECO:0007669"/>
    <property type="project" value="UniProtKB-KW"/>
</dbReference>
<keyword evidence="9" id="KW-0443">Lipid metabolism</keyword>
<evidence type="ECO:0000256" key="9">
    <source>
        <dbReference type="ARBA" id="ARBA00023098"/>
    </source>
</evidence>
<name>A0AAW2PD74_9LAMI</name>
<evidence type="ECO:0000256" key="8">
    <source>
        <dbReference type="ARBA" id="ARBA00023004"/>
    </source>
</evidence>
<keyword evidence="7" id="KW-0560">Oxidoreductase</keyword>
<dbReference type="Gene3D" id="1.10.620.20">
    <property type="entry name" value="Ribonucleotide Reductase, subunit A"/>
    <property type="match status" value="1"/>
</dbReference>
<organism evidence="11">
    <name type="scientific">Sesamum angustifolium</name>
    <dbReference type="NCBI Taxonomy" id="2727405"/>
    <lineage>
        <taxon>Eukaryota</taxon>
        <taxon>Viridiplantae</taxon>
        <taxon>Streptophyta</taxon>
        <taxon>Embryophyta</taxon>
        <taxon>Tracheophyta</taxon>
        <taxon>Spermatophyta</taxon>
        <taxon>Magnoliopsida</taxon>
        <taxon>eudicotyledons</taxon>
        <taxon>Gunneridae</taxon>
        <taxon>Pentapetalae</taxon>
        <taxon>asterids</taxon>
        <taxon>lamiids</taxon>
        <taxon>Lamiales</taxon>
        <taxon>Pedaliaceae</taxon>
        <taxon>Sesamum</taxon>
    </lineage>
</organism>
<comment type="similarity">
    <text evidence="2">Belongs to the fatty acid desaturase type 2 family.</text>
</comment>
<dbReference type="GO" id="GO:0045300">
    <property type="term" value="F:stearoyl-[ACP] desaturase activity"/>
    <property type="evidence" value="ECO:0007669"/>
    <property type="project" value="InterPro"/>
</dbReference>
<reference evidence="11" key="1">
    <citation type="submission" date="2020-06" db="EMBL/GenBank/DDBJ databases">
        <authorList>
            <person name="Li T."/>
            <person name="Hu X."/>
            <person name="Zhang T."/>
            <person name="Song X."/>
            <person name="Zhang H."/>
            <person name="Dai N."/>
            <person name="Sheng W."/>
            <person name="Hou X."/>
            <person name="Wei L."/>
        </authorList>
    </citation>
    <scope>NUCLEOTIDE SEQUENCE</scope>
    <source>
        <strain evidence="11">G01</strain>
        <tissue evidence="11">Leaf</tissue>
    </source>
</reference>
<evidence type="ECO:0000256" key="2">
    <source>
        <dbReference type="ARBA" id="ARBA00008749"/>
    </source>
</evidence>
<comment type="caution">
    <text evidence="11">The sequence shown here is derived from an EMBL/GenBank/DDBJ whole genome shotgun (WGS) entry which is preliminary data.</text>
</comment>
<evidence type="ECO:0000313" key="11">
    <source>
        <dbReference type="EMBL" id="KAL0354094.1"/>
    </source>
</evidence>
<evidence type="ECO:0000256" key="1">
    <source>
        <dbReference type="ARBA" id="ARBA00001954"/>
    </source>
</evidence>
<sequence length="151" mass="17184">MYELSIGCRVGQQSLSDVRVHIIPRASHLYFSWQYSSTGEGGRDPVLARICGTIAADEKRHEHAYVKIIEKLLEVDPNETMLAISKMMRKRVIMPGHLMYDGRDPNLFQHFASVAERIGVYTAIDYVEIMEFLIGQWRLEPLMRKTAGASG</sequence>
<evidence type="ECO:0000256" key="10">
    <source>
        <dbReference type="ARBA" id="ARBA00023160"/>
    </source>
</evidence>
<dbReference type="InterPro" id="IPR009078">
    <property type="entry name" value="Ferritin-like_SF"/>
</dbReference>
<dbReference type="GO" id="GO:0009570">
    <property type="term" value="C:chloroplast stroma"/>
    <property type="evidence" value="ECO:0007669"/>
    <property type="project" value="TreeGrafter"/>
</dbReference>
<evidence type="ECO:0000256" key="5">
    <source>
        <dbReference type="ARBA" id="ARBA00022832"/>
    </source>
</evidence>
<proteinExistence type="inferred from homology"/>
<dbReference type="InterPro" id="IPR012348">
    <property type="entry name" value="RNR-like"/>
</dbReference>
<evidence type="ECO:0000256" key="7">
    <source>
        <dbReference type="ARBA" id="ARBA00023002"/>
    </source>
</evidence>
<reference evidence="11" key="2">
    <citation type="journal article" date="2024" name="Plant">
        <title>Genomic evolution and insights into agronomic trait innovations of Sesamum species.</title>
        <authorList>
            <person name="Miao H."/>
            <person name="Wang L."/>
            <person name="Qu L."/>
            <person name="Liu H."/>
            <person name="Sun Y."/>
            <person name="Le M."/>
            <person name="Wang Q."/>
            <person name="Wei S."/>
            <person name="Zheng Y."/>
            <person name="Lin W."/>
            <person name="Duan Y."/>
            <person name="Cao H."/>
            <person name="Xiong S."/>
            <person name="Wang X."/>
            <person name="Wei L."/>
            <person name="Li C."/>
            <person name="Ma Q."/>
            <person name="Ju M."/>
            <person name="Zhao R."/>
            <person name="Li G."/>
            <person name="Mu C."/>
            <person name="Tian Q."/>
            <person name="Mei H."/>
            <person name="Zhang T."/>
            <person name="Gao T."/>
            <person name="Zhang H."/>
        </authorList>
    </citation>
    <scope>NUCLEOTIDE SEQUENCE</scope>
    <source>
        <strain evidence="11">G01</strain>
    </source>
</reference>
<keyword evidence="8" id="KW-0408">Iron</keyword>
<dbReference type="InterPro" id="IPR005067">
    <property type="entry name" value="Fatty_acid_desaturase-2"/>
</dbReference>